<keyword evidence="2" id="KW-1185">Reference proteome</keyword>
<proteinExistence type="predicted"/>
<comment type="caution">
    <text evidence="1">The sequence shown here is derived from an EMBL/GenBank/DDBJ whole genome shotgun (WGS) entry which is preliminary data.</text>
</comment>
<dbReference type="AlphaFoldDB" id="A0AAV0B830"/>
<sequence length="111" mass="12401">MIADDKFYLREEAQAQKVEVACDFDQFSAIQNSIQAPELSRWRSSLEESAQTKGRLPKVTIGQGLKVTDSNQNSSGGFLLPSYRKGPKVGRADQHCNWAVFNAYDNPPFTC</sequence>
<protein>
    <submittedName>
        <fullName evidence="1">Uncharacterized protein</fullName>
    </submittedName>
</protein>
<dbReference type="Proteomes" id="UP001153365">
    <property type="component" value="Unassembled WGS sequence"/>
</dbReference>
<accession>A0AAV0B830</accession>
<organism evidence="1 2">
    <name type="scientific">Phakopsora pachyrhizi</name>
    <name type="common">Asian soybean rust disease fungus</name>
    <dbReference type="NCBI Taxonomy" id="170000"/>
    <lineage>
        <taxon>Eukaryota</taxon>
        <taxon>Fungi</taxon>
        <taxon>Dikarya</taxon>
        <taxon>Basidiomycota</taxon>
        <taxon>Pucciniomycotina</taxon>
        <taxon>Pucciniomycetes</taxon>
        <taxon>Pucciniales</taxon>
        <taxon>Phakopsoraceae</taxon>
        <taxon>Phakopsora</taxon>
    </lineage>
</organism>
<gene>
    <name evidence="1" type="ORF">PPACK8108_LOCUS15137</name>
</gene>
<name>A0AAV0B830_PHAPC</name>
<reference evidence="1" key="1">
    <citation type="submission" date="2022-06" db="EMBL/GenBank/DDBJ databases">
        <authorList>
            <consortium name="SYNGENTA / RWTH Aachen University"/>
        </authorList>
    </citation>
    <scope>NUCLEOTIDE SEQUENCE</scope>
</reference>
<evidence type="ECO:0000313" key="1">
    <source>
        <dbReference type="EMBL" id="CAH7682301.1"/>
    </source>
</evidence>
<evidence type="ECO:0000313" key="2">
    <source>
        <dbReference type="Proteomes" id="UP001153365"/>
    </source>
</evidence>
<dbReference type="EMBL" id="CALTRL010003995">
    <property type="protein sequence ID" value="CAH7682301.1"/>
    <property type="molecule type" value="Genomic_DNA"/>
</dbReference>